<dbReference type="EMBL" id="AXCR01000012">
    <property type="protein sequence ID" value="KJR80126.1"/>
    <property type="molecule type" value="Genomic_DNA"/>
</dbReference>
<dbReference type="Pfam" id="PF23579">
    <property type="entry name" value="ARM_TBCD"/>
    <property type="match status" value="1"/>
</dbReference>
<evidence type="ECO:0000259" key="4">
    <source>
        <dbReference type="Pfam" id="PF25767"/>
    </source>
</evidence>
<name>A0A0F2LW54_SPOSC</name>
<dbReference type="KEGG" id="ssck:SPSK_00377"/>
<evidence type="ECO:0000256" key="1">
    <source>
        <dbReference type="ARBA" id="ARBA00023186"/>
    </source>
</evidence>
<keyword evidence="1" id="KW-0143">Chaperone</keyword>
<dbReference type="RefSeq" id="XP_016582802.1">
    <property type="nucleotide sequence ID" value="XM_016727346.1"/>
</dbReference>
<dbReference type="GO" id="GO:0007021">
    <property type="term" value="P:tubulin complex assembly"/>
    <property type="evidence" value="ECO:0007669"/>
    <property type="project" value="InterPro"/>
</dbReference>
<organism evidence="5 6">
    <name type="scientific">Sporothrix schenckii 1099-18</name>
    <dbReference type="NCBI Taxonomy" id="1397361"/>
    <lineage>
        <taxon>Eukaryota</taxon>
        <taxon>Fungi</taxon>
        <taxon>Dikarya</taxon>
        <taxon>Ascomycota</taxon>
        <taxon>Pezizomycotina</taxon>
        <taxon>Sordariomycetes</taxon>
        <taxon>Sordariomycetidae</taxon>
        <taxon>Ophiostomatales</taxon>
        <taxon>Ophiostomataceae</taxon>
        <taxon>Sporothrix</taxon>
    </lineage>
</organism>
<dbReference type="Pfam" id="PF25767">
    <property type="entry name" value="ARM_TBCD_2nd"/>
    <property type="match status" value="1"/>
</dbReference>
<dbReference type="VEuPathDB" id="FungiDB:SPSK_00377"/>
<dbReference type="GO" id="GO:0007023">
    <property type="term" value="P:post-chaperonin tubulin folding pathway"/>
    <property type="evidence" value="ECO:0007669"/>
    <property type="project" value="InterPro"/>
</dbReference>
<evidence type="ECO:0000259" key="3">
    <source>
        <dbReference type="Pfam" id="PF12612"/>
    </source>
</evidence>
<reference evidence="5 6" key="2">
    <citation type="journal article" date="2015" name="Eukaryot. Cell">
        <title>Asexual propagation of a virulent clone complex in a human and feline outbreak of sporotrichosis.</title>
        <authorList>
            <person name="Teixeira Mde M."/>
            <person name="Rodrigues A.M."/>
            <person name="Tsui C.K."/>
            <person name="de Almeida L.G."/>
            <person name="Van Diepeningen A.D."/>
            <person name="van den Ende B.G."/>
            <person name="Fernandes G.F."/>
            <person name="Kano R."/>
            <person name="Hamelin R.C."/>
            <person name="Lopes-Bezerra L.M."/>
            <person name="Vasconcelos A.T."/>
            <person name="de Hoog S."/>
            <person name="de Camargo Z.P."/>
            <person name="Felipe M.S."/>
        </authorList>
    </citation>
    <scope>NUCLEOTIDE SEQUENCE [LARGE SCALE GENOMIC DNA]</scope>
    <source>
        <strain evidence="5 6">1099-18</strain>
    </source>
</reference>
<feature type="domain" description="Tubulin-folding cofactor D ARM repeats" evidence="4">
    <location>
        <begin position="452"/>
        <end position="634"/>
    </location>
</feature>
<dbReference type="GeneID" id="27662623"/>
<accession>A0A0F2LW54</accession>
<feature type="domain" description="Tubulin-folding cofactor D C-terminal" evidence="3">
    <location>
        <begin position="1139"/>
        <end position="1327"/>
    </location>
</feature>
<dbReference type="Pfam" id="PF12612">
    <property type="entry name" value="TFCD_C"/>
    <property type="match status" value="1"/>
</dbReference>
<sequence length="1475" mass="154544">MDANDEDDDVRLQRIAGDLLSDFDGSLESFLFKPAPAVTAYGSTKTKGRRVRARVRSRETARMANLLEHFQELPQLLDVHLARWLPMLADAFLQSVECNSKCSAKANATAAAATAAAFAEAATTSHGGAGSSSSTSSLVMPLQAAVARLLYTVCKVRGEKVVVGFLPVETRHLEPLLGALEAQAADISGQPHSNVRSSTSNSGNDGRDGNEHGSWTWQERYLVLLWLSQLLLAPFDLSTISTGRRGQVADEDDEEAGEEGGSGSKHSRLPAIDGFTWPGVDATTTPIAIPSITLRVLPLAVRYLAVPGKERDAARALLVRIAMRRDMQELGVRQALVHWALGSLDGRAPTIHQPYYYIGTLSFLAGILSAAAGASDMDDALASIFAAVNAVADEDGPEAANAVFAAVRSSALARKMMIKASRAVAVRYIQLLDQLGARGPDTNPGLVEAADVAIETTIGYLLGRLADNDTPVRFAASKALSIITLRLRPDMAAQVSDAVLEALERNVVAQNGKLDLTAVDPLEWHGLMLTLAHLIYRRSPPLDALPAIVRALQRGLAFERRSVSGSATGTNVRDAACFGIWALARRYTTAELLPLNVLQTLATDLVVAGSLDPAGNIRRGSSAALQELIGRHPDIICEGIPLVQAVDYHAVALRSRAVTDVAQRATALAHSMYGVALRDALLGWRGFADAGDAGARRTAAQSFGQVTLLMAMAEKGRGPGTSPLDYFAASVRTLVGRVESLQTRQVEERHGFLLALAAVLDSFPSLVETARETEGESSKLTELCLSVLDLLHQVLHKCKALSAARRPDLLAEAASRLIVSSFPIVQAAVVLRGGFDWTQGSRSLALLSGPALLAEANLLPATLFHKTVVALDSAFASDPRPDPDSASSTTPHTALQAFVNLAAACLSGPNAWLGRQEIDVIAAASDAALIVLVALGPSPVAPSVPSTSTPSEPPVPPTRDSLVSFWSSVVCRPKAAAAVSFKARASGSGTTGTGYVFALTKAFSLYEISRTTATPEGSATGDGDPISRALLGRWAADRSIDTRIALLQALAQCPAVLMQRATTASSVSSASVTPAAPGSRFRSILAAGLDDYTTDARGDVGSHVRMHALRATQVLWSQEAVLGAGATPKPAGASILFYRVLRLAAEKLDRVRIAAQATLAQALGGERSTYLQSLPFSSQAYFRCLLGLWEDVADGEGGSNILSSSTSSIAAAAAKSGDGASPSLASAATKWMAALMRGYVTSADTGNEELVVASRAAMVDYIVNSGGGQQQRQSRQQCLWQALLRNMPGSRAAATTAAGKAITPPDRIVVPTLEIIAFLFNAGVFLPPVSTGSNATTTPCHADLLDLSRQVNEAVEKAGSVRKVEACVKVYGAVAAASDRAGSSVTVENNAAGTVARAKLADLLQHPWPRVRNAVVDELWGLGLGQGLGVSLDTAAGAGAGPDSGPAAFDVLKGVDWVAADTAALQALAGELGLV</sequence>
<reference evidence="5 6" key="1">
    <citation type="journal article" date="2014" name="BMC Genomics">
        <title>Comparative genomics of the major fungal agents of human and animal Sporotrichosis: Sporothrix schenckii and Sporothrix brasiliensis.</title>
        <authorList>
            <person name="Teixeira M.M."/>
            <person name="de Almeida L.G."/>
            <person name="Kubitschek-Barreira P."/>
            <person name="Alves F.L."/>
            <person name="Kioshima E.S."/>
            <person name="Abadio A.K."/>
            <person name="Fernandes L."/>
            <person name="Derengowski L.S."/>
            <person name="Ferreira K.S."/>
            <person name="Souza R.C."/>
            <person name="Ruiz J.C."/>
            <person name="de Andrade N.C."/>
            <person name="Paes H.C."/>
            <person name="Nicola A.M."/>
            <person name="Albuquerque P."/>
            <person name="Gerber A.L."/>
            <person name="Martins V.P."/>
            <person name="Peconick L.D."/>
            <person name="Neto A.V."/>
            <person name="Chaucanez C.B."/>
            <person name="Silva P.A."/>
            <person name="Cunha O.L."/>
            <person name="de Oliveira F.F."/>
            <person name="dos Santos T.C."/>
            <person name="Barros A.L."/>
            <person name="Soares M.A."/>
            <person name="de Oliveira L.M."/>
            <person name="Marini M.M."/>
            <person name="Villalobos-Duno H."/>
            <person name="Cunha M.M."/>
            <person name="de Hoog S."/>
            <person name="da Silveira J.F."/>
            <person name="Henrissat B."/>
            <person name="Nino-Vega G.A."/>
            <person name="Cisalpino P.S."/>
            <person name="Mora-Montes H.M."/>
            <person name="Almeida S.R."/>
            <person name="Stajich J.E."/>
            <person name="Lopes-Bezerra L.M."/>
            <person name="Vasconcelos A.T."/>
            <person name="Felipe M.S."/>
        </authorList>
    </citation>
    <scope>NUCLEOTIDE SEQUENCE [LARGE SCALE GENOMIC DNA]</scope>
    <source>
        <strain evidence="5 6">1099-18</strain>
    </source>
</reference>
<comment type="caution">
    <text evidence="5">The sequence shown here is derived from an EMBL/GenBank/DDBJ whole genome shotgun (WGS) entry which is preliminary data.</text>
</comment>
<feature type="compositionally biased region" description="Acidic residues" evidence="2">
    <location>
        <begin position="249"/>
        <end position="258"/>
    </location>
</feature>
<dbReference type="InterPro" id="IPR022577">
    <property type="entry name" value="TBCD_C"/>
</dbReference>
<dbReference type="GO" id="GO:0000226">
    <property type="term" value="P:microtubule cytoskeleton organization"/>
    <property type="evidence" value="ECO:0007669"/>
    <property type="project" value="TreeGrafter"/>
</dbReference>
<evidence type="ECO:0000313" key="6">
    <source>
        <dbReference type="Proteomes" id="UP000033710"/>
    </source>
</evidence>
<evidence type="ECO:0000313" key="5">
    <source>
        <dbReference type="EMBL" id="KJR80126.1"/>
    </source>
</evidence>
<gene>
    <name evidence="5" type="ORF">SPSK_00377</name>
</gene>
<dbReference type="SUPFAM" id="SSF48371">
    <property type="entry name" value="ARM repeat"/>
    <property type="match status" value="1"/>
</dbReference>
<dbReference type="InterPro" id="IPR058033">
    <property type="entry name" value="ARM_TBCD_2nd"/>
</dbReference>
<dbReference type="PANTHER" id="PTHR12658">
    <property type="entry name" value="BETA-TUBULIN COFACTOR D"/>
    <property type="match status" value="1"/>
</dbReference>
<feature type="region of interest" description="Disordered" evidence="2">
    <location>
        <begin position="187"/>
        <end position="211"/>
    </location>
</feature>
<feature type="compositionally biased region" description="Polar residues" evidence="2">
    <location>
        <begin position="190"/>
        <end position="204"/>
    </location>
</feature>
<dbReference type="InterPro" id="IPR016024">
    <property type="entry name" value="ARM-type_fold"/>
</dbReference>
<evidence type="ECO:0000256" key="2">
    <source>
        <dbReference type="SAM" id="MobiDB-lite"/>
    </source>
</evidence>
<dbReference type="GO" id="GO:0048487">
    <property type="term" value="F:beta-tubulin binding"/>
    <property type="evidence" value="ECO:0007669"/>
    <property type="project" value="InterPro"/>
</dbReference>
<proteinExistence type="predicted"/>
<feature type="region of interest" description="Disordered" evidence="2">
    <location>
        <begin position="243"/>
        <end position="270"/>
    </location>
</feature>
<dbReference type="PANTHER" id="PTHR12658:SF0">
    <property type="entry name" value="TUBULIN-SPECIFIC CHAPERONE D"/>
    <property type="match status" value="1"/>
</dbReference>
<dbReference type="OrthoDB" id="10253476at2759"/>
<dbReference type="InterPro" id="IPR033162">
    <property type="entry name" value="TBCD"/>
</dbReference>
<dbReference type="Proteomes" id="UP000033710">
    <property type="component" value="Unassembled WGS sequence"/>
</dbReference>
<dbReference type="GO" id="GO:0005096">
    <property type="term" value="F:GTPase activator activity"/>
    <property type="evidence" value="ECO:0007669"/>
    <property type="project" value="InterPro"/>
</dbReference>
<protein>
    <submittedName>
        <fullName evidence="5">Tubulin-specific chaperone</fullName>
    </submittedName>
</protein>